<name>A0A0J1EII9_RHOIS</name>
<evidence type="ECO:0000256" key="9">
    <source>
        <dbReference type="SAM" id="MobiDB-lite"/>
    </source>
</evidence>
<evidence type="ECO:0000256" key="2">
    <source>
        <dbReference type="ARBA" id="ARBA00007783"/>
    </source>
</evidence>
<comment type="subcellular location">
    <subcellularLocation>
        <location evidence="1 8">Cell membrane</location>
        <topology evidence="1 8">Multi-pass membrane protein</topology>
    </subcellularLocation>
</comment>
<keyword evidence="12" id="KW-1185">Reference proteome</keyword>
<sequence>MSPETRTAGERRPQHAADEPEARPRRGRAFVVWWNRMRVMTIKEYLQLYRDRILIVFMLYAFTLEVFLAGSGVSMQLQNGALQIHDSDHSFASRELIHRFRPPQFSIDGEVLNHGESIDLLDRGEAMMVLDIPPQFQESLLAGETTSVQLQIDTSNPVLGFLATSYGEQIVGQYGLEAAMQREGIGLNEQAAPIIHEEHRVWYNANQDDAWFMSVVEMLNVITMFAILLPASAMAREKERGTVEQLLVSPLSTFQMMFPKVLAMTSVILVGTMITIHLILQPFFGVPFRGSLTLFMAVTAIYVFTTAGIGMLLATIARNLAQVGMLTALIFIPMVFLSGAWTPPENMPPVLRAVSAIAPLHHYIDASLGIMLKGSGIGLLWDSILAIALFGAAIYGMSMGYFRRQFG</sequence>
<protein>
    <recommendedName>
        <fullName evidence="8">Transport permease protein</fullName>
    </recommendedName>
</protein>
<dbReference type="PANTHER" id="PTHR30294:SF47">
    <property type="entry name" value="INNER MEMBRANE TRANSPORT PERMEASE YHHJ"/>
    <property type="match status" value="1"/>
</dbReference>
<feature type="transmembrane region" description="Helical" evidence="8">
    <location>
        <begin position="323"/>
        <end position="341"/>
    </location>
</feature>
<dbReference type="STRING" id="595434.RISK_002541"/>
<dbReference type="InterPro" id="IPR000412">
    <property type="entry name" value="ABC_2_transport"/>
</dbReference>
<dbReference type="PANTHER" id="PTHR30294">
    <property type="entry name" value="MEMBRANE COMPONENT OF ABC TRANSPORTER YHHJ-RELATED"/>
    <property type="match status" value="1"/>
</dbReference>
<organism evidence="11 12">
    <name type="scientific">Rhodopirellula islandica</name>
    <dbReference type="NCBI Taxonomy" id="595434"/>
    <lineage>
        <taxon>Bacteria</taxon>
        <taxon>Pseudomonadati</taxon>
        <taxon>Planctomycetota</taxon>
        <taxon>Planctomycetia</taxon>
        <taxon>Pirellulales</taxon>
        <taxon>Pirellulaceae</taxon>
        <taxon>Rhodopirellula</taxon>
    </lineage>
</organism>
<evidence type="ECO:0000313" key="11">
    <source>
        <dbReference type="EMBL" id="KLU05334.1"/>
    </source>
</evidence>
<dbReference type="Proteomes" id="UP000036367">
    <property type="component" value="Unassembled WGS sequence"/>
</dbReference>
<dbReference type="PROSITE" id="PS51012">
    <property type="entry name" value="ABC_TM2"/>
    <property type="match status" value="1"/>
</dbReference>
<comment type="similarity">
    <text evidence="2 8">Belongs to the ABC-2 integral membrane protein family.</text>
</comment>
<feature type="transmembrane region" description="Helical" evidence="8">
    <location>
        <begin position="379"/>
        <end position="402"/>
    </location>
</feature>
<evidence type="ECO:0000256" key="3">
    <source>
        <dbReference type="ARBA" id="ARBA00022448"/>
    </source>
</evidence>
<evidence type="ECO:0000256" key="5">
    <source>
        <dbReference type="ARBA" id="ARBA00022692"/>
    </source>
</evidence>
<dbReference type="AlphaFoldDB" id="A0A0J1EII9"/>
<keyword evidence="5 8" id="KW-0812">Transmembrane</keyword>
<evidence type="ECO:0000256" key="8">
    <source>
        <dbReference type="RuleBase" id="RU361157"/>
    </source>
</evidence>
<dbReference type="PATRIC" id="fig|595434.4.peg.2425"/>
<feature type="transmembrane region" description="Helical" evidence="8">
    <location>
        <begin position="53"/>
        <end position="73"/>
    </location>
</feature>
<dbReference type="GO" id="GO:0140359">
    <property type="term" value="F:ABC-type transporter activity"/>
    <property type="evidence" value="ECO:0007669"/>
    <property type="project" value="InterPro"/>
</dbReference>
<evidence type="ECO:0000256" key="1">
    <source>
        <dbReference type="ARBA" id="ARBA00004651"/>
    </source>
</evidence>
<dbReference type="InterPro" id="IPR051449">
    <property type="entry name" value="ABC-2_transporter_component"/>
</dbReference>
<feature type="transmembrane region" description="Helical" evidence="8">
    <location>
        <begin position="261"/>
        <end position="280"/>
    </location>
</feature>
<feature type="region of interest" description="Disordered" evidence="9">
    <location>
        <begin position="1"/>
        <end position="22"/>
    </location>
</feature>
<comment type="caution">
    <text evidence="11">The sequence shown here is derived from an EMBL/GenBank/DDBJ whole genome shotgun (WGS) entry which is preliminary data.</text>
</comment>
<dbReference type="Pfam" id="PF12698">
    <property type="entry name" value="ABC2_membrane_3"/>
    <property type="match status" value="1"/>
</dbReference>
<keyword evidence="7 8" id="KW-0472">Membrane</keyword>
<dbReference type="PRINTS" id="PR00164">
    <property type="entry name" value="ABC2TRNSPORT"/>
</dbReference>
<feature type="transmembrane region" description="Helical" evidence="8">
    <location>
        <begin position="210"/>
        <end position="231"/>
    </location>
</feature>
<feature type="compositionally biased region" description="Basic and acidic residues" evidence="9">
    <location>
        <begin position="7"/>
        <end position="22"/>
    </location>
</feature>
<accession>A0A0J1EII9</accession>
<proteinExistence type="inferred from homology"/>
<evidence type="ECO:0000256" key="6">
    <source>
        <dbReference type="ARBA" id="ARBA00022989"/>
    </source>
</evidence>
<dbReference type="RefSeq" id="WP_083434896.1">
    <property type="nucleotide sequence ID" value="NZ_LECT01000019.1"/>
</dbReference>
<reference evidence="11" key="1">
    <citation type="submission" date="2015-05" db="EMBL/GenBank/DDBJ databases">
        <title>Permanent draft genome of Rhodopirellula islandicus K833.</title>
        <authorList>
            <person name="Kizina J."/>
            <person name="Richter M."/>
            <person name="Glockner F.O."/>
            <person name="Harder J."/>
        </authorList>
    </citation>
    <scope>NUCLEOTIDE SEQUENCE [LARGE SCALE GENOMIC DNA]</scope>
    <source>
        <strain evidence="11">K833</strain>
    </source>
</reference>
<keyword evidence="6 8" id="KW-1133">Transmembrane helix</keyword>
<evidence type="ECO:0000256" key="4">
    <source>
        <dbReference type="ARBA" id="ARBA00022475"/>
    </source>
</evidence>
<dbReference type="EMBL" id="LECT01000019">
    <property type="protein sequence ID" value="KLU05334.1"/>
    <property type="molecule type" value="Genomic_DNA"/>
</dbReference>
<dbReference type="InterPro" id="IPR047817">
    <property type="entry name" value="ABC2_TM_bact-type"/>
</dbReference>
<dbReference type="GO" id="GO:0043190">
    <property type="term" value="C:ATP-binding cassette (ABC) transporter complex"/>
    <property type="evidence" value="ECO:0007669"/>
    <property type="project" value="InterPro"/>
</dbReference>
<dbReference type="InterPro" id="IPR013525">
    <property type="entry name" value="ABC2_TM"/>
</dbReference>
<dbReference type="Gene3D" id="3.40.1710.10">
    <property type="entry name" value="abc type-2 transporter like domain"/>
    <property type="match status" value="1"/>
</dbReference>
<evidence type="ECO:0000259" key="10">
    <source>
        <dbReference type="PROSITE" id="PS51012"/>
    </source>
</evidence>
<evidence type="ECO:0000313" key="12">
    <source>
        <dbReference type="Proteomes" id="UP000036367"/>
    </source>
</evidence>
<gene>
    <name evidence="11" type="ORF">RISK_002541</name>
</gene>
<evidence type="ECO:0000256" key="7">
    <source>
        <dbReference type="ARBA" id="ARBA00023136"/>
    </source>
</evidence>
<keyword evidence="4 8" id="KW-1003">Cell membrane</keyword>
<feature type="domain" description="ABC transmembrane type-2" evidence="10">
    <location>
        <begin position="148"/>
        <end position="405"/>
    </location>
</feature>
<keyword evidence="3 8" id="KW-0813">Transport</keyword>
<feature type="transmembrane region" description="Helical" evidence="8">
    <location>
        <begin position="292"/>
        <end position="316"/>
    </location>
</feature>
<dbReference type="OrthoDB" id="9776218at2"/>